<organism evidence="7 8">
    <name type="scientific">Gordonia hankookensis</name>
    <dbReference type="NCBI Taxonomy" id="589403"/>
    <lineage>
        <taxon>Bacteria</taxon>
        <taxon>Bacillati</taxon>
        <taxon>Actinomycetota</taxon>
        <taxon>Actinomycetes</taxon>
        <taxon>Mycobacteriales</taxon>
        <taxon>Gordoniaceae</taxon>
        <taxon>Gordonia</taxon>
    </lineage>
</organism>
<dbReference type="InterPro" id="IPR036890">
    <property type="entry name" value="HATPase_C_sf"/>
</dbReference>
<dbReference type="InterPro" id="IPR050482">
    <property type="entry name" value="Sensor_HK_TwoCompSys"/>
</dbReference>
<evidence type="ECO:0000256" key="4">
    <source>
        <dbReference type="SAM" id="Phobius"/>
    </source>
</evidence>
<evidence type="ECO:0000313" key="7">
    <source>
        <dbReference type="EMBL" id="MBD1321127.1"/>
    </source>
</evidence>
<feature type="transmembrane region" description="Helical" evidence="4">
    <location>
        <begin position="144"/>
        <end position="163"/>
    </location>
</feature>
<feature type="transmembrane region" description="Helical" evidence="4">
    <location>
        <begin position="47"/>
        <end position="66"/>
    </location>
</feature>
<feature type="domain" description="Signal transduction histidine kinase subgroup 3 dimerisation and phosphoacceptor" evidence="6">
    <location>
        <begin position="189"/>
        <end position="255"/>
    </location>
</feature>
<gene>
    <name evidence="7" type="ORF">IDF66_16190</name>
</gene>
<dbReference type="PANTHER" id="PTHR24421">
    <property type="entry name" value="NITRATE/NITRITE SENSOR PROTEIN NARX-RELATED"/>
    <property type="match status" value="1"/>
</dbReference>
<feature type="domain" description="Histidine kinase/HSP90-like ATPase" evidence="5">
    <location>
        <begin position="293"/>
        <end position="367"/>
    </location>
</feature>
<keyword evidence="4" id="KW-0812">Transmembrane</keyword>
<evidence type="ECO:0000259" key="5">
    <source>
        <dbReference type="Pfam" id="PF02518"/>
    </source>
</evidence>
<dbReference type="InterPro" id="IPR003594">
    <property type="entry name" value="HATPase_dom"/>
</dbReference>
<proteinExistence type="predicted"/>
<keyword evidence="4" id="KW-1133">Transmembrane helix</keyword>
<evidence type="ECO:0000256" key="3">
    <source>
        <dbReference type="ARBA" id="ARBA00023012"/>
    </source>
</evidence>
<protein>
    <submittedName>
        <fullName evidence="7">Sensor histidine kinase</fullName>
    </submittedName>
</protein>
<reference evidence="7 8" key="1">
    <citation type="submission" date="2020-09" db="EMBL/GenBank/DDBJ databases">
        <title>Novel species in genus Gordonia.</title>
        <authorList>
            <person name="Zhang G."/>
        </authorList>
    </citation>
    <scope>NUCLEOTIDE SEQUENCE [LARGE SCALE GENOMIC DNA]</scope>
    <source>
        <strain evidence="7 8">ON-33</strain>
    </source>
</reference>
<dbReference type="Gene3D" id="3.30.565.10">
    <property type="entry name" value="Histidine kinase-like ATPase, C-terminal domain"/>
    <property type="match status" value="1"/>
</dbReference>
<evidence type="ECO:0000256" key="2">
    <source>
        <dbReference type="ARBA" id="ARBA00022777"/>
    </source>
</evidence>
<evidence type="ECO:0000256" key="1">
    <source>
        <dbReference type="ARBA" id="ARBA00022679"/>
    </source>
</evidence>
<feature type="transmembrane region" description="Helical" evidence="4">
    <location>
        <begin position="117"/>
        <end position="138"/>
    </location>
</feature>
<dbReference type="Proteomes" id="UP000602395">
    <property type="component" value="Unassembled WGS sequence"/>
</dbReference>
<dbReference type="EMBL" id="JACWMS010000003">
    <property type="protein sequence ID" value="MBD1321127.1"/>
    <property type="molecule type" value="Genomic_DNA"/>
</dbReference>
<name>A0ABR7WEB6_9ACTN</name>
<keyword evidence="8" id="KW-1185">Reference proteome</keyword>
<comment type="caution">
    <text evidence="7">The sequence shown here is derived from an EMBL/GenBank/DDBJ whole genome shotgun (WGS) entry which is preliminary data.</text>
</comment>
<evidence type="ECO:0000259" key="6">
    <source>
        <dbReference type="Pfam" id="PF07730"/>
    </source>
</evidence>
<dbReference type="Pfam" id="PF02518">
    <property type="entry name" value="HATPase_c"/>
    <property type="match status" value="1"/>
</dbReference>
<dbReference type="InterPro" id="IPR011712">
    <property type="entry name" value="Sig_transdc_His_kin_sub3_dim/P"/>
</dbReference>
<evidence type="ECO:0000313" key="8">
    <source>
        <dbReference type="Proteomes" id="UP000602395"/>
    </source>
</evidence>
<dbReference type="RefSeq" id="WP_190267739.1">
    <property type="nucleotide sequence ID" value="NZ_BAABAD010000005.1"/>
</dbReference>
<dbReference type="SUPFAM" id="SSF55874">
    <property type="entry name" value="ATPase domain of HSP90 chaperone/DNA topoisomerase II/histidine kinase"/>
    <property type="match status" value="1"/>
</dbReference>
<dbReference type="PANTHER" id="PTHR24421:SF63">
    <property type="entry name" value="SENSOR HISTIDINE KINASE DESK"/>
    <property type="match status" value="1"/>
</dbReference>
<dbReference type="Pfam" id="PF07730">
    <property type="entry name" value="HisKA_3"/>
    <property type="match status" value="1"/>
</dbReference>
<dbReference type="Gene3D" id="1.20.5.1930">
    <property type="match status" value="1"/>
</dbReference>
<dbReference type="GO" id="GO:0016301">
    <property type="term" value="F:kinase activity"/>
    <property type="evidence" value="ECO:0007669"/>
    <property type="project" value="UniProtKB-KW"/>
</dbReference>
<dbReference type="CDD" id="cd16917">
    <property type="entry name" value="HATPase_UhpB-NarQ-NarX-like"/>
    <property type="match status" value="1"/>
</dbReference>
<keyword evidence="4" id="KW-0472">Membrane</keyword>
<feature type="transmembrane region" description="Helical" evidence="4">
    <location>
        <begin position="16"/>
        <end position="35"/>
    </location>
</feature>
<sequence>MPGRQRWWTPWRDMRWAFGAVWLIFLIYPWVAVATGDISTGQKVCGYLLIVSFAVIYVVACVYSLMAREREVSMPFTIGVFGLLTTIGAALLPIIGGGAFGVVPFLMAIAAFTFPPIYGVATVILLIAAAVLVGEWIPDWAVDPGTVVVMVAVGMTLLGIRVLRGREMERDAADERQRELNNQLAVVAERERVARDVHDILGHSLTVITLKSELAQRLVDLDPERARKELGEVNMLSRQALDEVRATVGNLRSPDLASTIAAARSALDAAGIAVSVSSDDRSSTAHDTLFAWLLREAVTNVVRHSSATTCTITLRDNEIEIRDDGHGMNGSGFGNGLRGLAERVEDADGALTVDSAAGGTAVRAVLP</sequence>
<keyword evidence="2 7" id="KW-0418">Kinase</keyword>
<accession>A0ABR7WEB6</accession>
<feature type="transmembrane region" description="Helical" evidence="4">
    <location>
        <begin position="78"/>
        <end position="105"/>
    </location>
</feature>
<keyword evidence="3" id="KW-0902">Two-component regulatory system</keyword>
<keyword evidence="1" id="KW-0808">Transferase</keyword>